<evidence type="ECO:0000256" key="2">
    <source>
        <dbReference type="ARBA" id="ARBA00022737"/>
    </source>
</evidence>
<feature type="region of interest" description="Disordered" evidence="3">
    <location>
        <begin position="1"/>
        <end position="48"/>
    </location>
</feature>
<keyword evidence="5" id="KW-1185">Reference proteome</keyword>
<gene>
    <name evidence="4" type="primary">sds22</name>
    <name evidence="4" type="ORF">MYAM1_001677</name>
</gene>
<dbReference type="SUPFAM" id="SSF52058">
    <property type="entry name" value="L domain-like"/>
    <property type="match status" value="1"/>
</dbReference>
<dbReference type="GO" id="GO:0005737">
    <property type="term" value="C:cytoplasm"/>
    <property type="evidence" value="ECO:0007669"/>
    <property type="project" value="TreeGrafter"/>
</dbReference>
<name>A0AAJ5YR72_9BASI</name>
<evidence type="ECO:0000256" key="3">
    <source>
        <dbReference type="SAM" id="MobiDB-lite"/>
    </source>
</evidence>
<dbReference type="PROSITE" id="PS51450">
    <property type="entry name" value="LRR"/>
    <property type="match status" value="5"/>
</dbReference>
<dbReference type="PANTHER" id="PTHR15454:SF56">
    <property type="entry name" value="PROTEIN PHOSPHATASE 1 REGULATORY SUBUNIT 7-RELATED"/>
    <property type="match status" value="1"/>
</dbReference>
<feature type="compositionally biased region" description="Basic and acidic residues" evidence="3">
    <location>
        <begin position="22"/>
        <end position="38"/>
    </location>
</feature>
<dbReference type="Pfam" id="PF12799">
    <property type="entry name" value="LRR_4"/>
    <property type="match status" value="2"/>
</dbReference>
<protein>
    <submittedName>
        <fullName evidence="4">Protein phosphatase regulatory subunit Sds22</fullName>
    </submittedName>
</protein>
<dbReference type="InterPro" id="IPR025875">
    <property type="entry name" value="Leu-rich_rpt_4"/>
</dbReference>
<reference evidence="4 5" key="1">
    <citation type="submission" date="2023-03" db="EMBL/GenBank/DDBJ databases">
        <title>Mating type loci evolution in Malassezia.</title>
        <authorList>
            <person name="Coelho M.A."/>
        </authorList>
    </citation>
    <scope>NUCLEOTIDE SEQUENCE [LARGE SCALE GENOMIC DNA]</scope>
    <source>
        <strain evidence="4 5">CBS 9725</strain>
    </source>
</reference>
<dbReference type="InterPro" id="IPR032675">
    <property type="entry name" value="LRR_dom_sf"/>
</dbReference>
<dbReference type="AlphaFoldDB" id="A0AAJ5YR72"/>
<keyword evidence="1" id="KW-0433">Leucine-rich repeat</keyword>
<dbReference type="InterPro" id="IPR003591">
    <property type="entry name" value="Leu-rich_rpt_typical-subtyp"/>
</dbReference>
<dbReference type="Gene3D" id="3.80.10.10">
    <property type="entry name" value="Ribonuclease Inhibitor"/>
    <property type="match status" value="2"/>
</dbReference>
<dbReference type="PANTHER" id="PTHR15454">
    <property type="entry name" value="NISCHARIN RELATED"/>
    <property type="match status" value="1"/>
</dbReference>
<dbReference type="EMBL" id="CP119944">
    <property type="protein sequence ID" value="WFC98944.1"/>
    <property type="molecule type" value="Genomic_DNA"/>
</dbReference>
<organism evidence="4 5">
    <name type="scientific">Malassezia yamatoensis</name>
    <dbReference type="NCBI Taxonomy" id="253288"/>
    <lineage>
        <taxon>Eukaryota</taxon>
        <taxon>Fungi</taxon>
        <taxon>Dikarya</taxon>
        <taxon>Basidiomycota</taxon>
        <taxon>Ustilaginomycotina</taxon>
        <taxon>Malasseziomycetes</taxon>
        <taxon>Malasseziales</taxon>
        <taxon>Malasseziaceae</taxon>
        <taxon>Malassezia</taxon>
    </lineage>
</organism>
<evidence type="ECO:0000313" key="4">
    <source>
        <dbReference type="EMBL" id="WFC98944.1"/>
    </source>
</evidence>
<evidence type="ECO:0000256" key="1">
    <source>
        <dbReference type="ARBA" id="ARBA00022614"/>
    </source>
</evidence>
<sequence length="341" mass="38726">MVEKKVQVVGYPPDPPQGVFKAKSESGDEAEYLDHPDTESMPTEPGHADEGIEELMSMFADEETEIDLTHLRLTTTKYLGLERFANTLRKLCLRQNEIKSMRSKDFHCLVHLKNLDLYDNQIEHITGLENCLELELAHLAKCHTLYLVQNKIAKLRPGDLQMPIAASLRSLELGGNRLHSLEHLDKLLNLEELWVGKNKITSLDGIQHLKNLKILSIQSNRLTKLDNLDELTKLEELYVSHNGITSLSGLDHNLQLNTLDFGANQVESLQGVEHLSKMSQFWGNDNRIQDLNHLDQFLGPKLMPDLETVYLEGNPGQKAEGANYRRKISLMLHQIDQLDAT</sequence>
<evidence type="ECO:0000313" key="5">
    <source>
        <dbReference type="Proteomes" id="UP001219567"/>
    </source>
</evidence>
<accession>A0AAJ5YR72</accession>
<keyword evidence="2" id="KW-0677">Repeat</keyword>
<dbReference type="InterPro" id="IPR001611">
    <property type="entry name" value="Leu-rich_rpt"/>
</dbReference>
<dbReference type="SMART" id="SM00365">
    <property type="entry name" value="LRR_SD22"/>
    <property type="match status" value="8"/>
</dbReference>
<dbReference type="Proteomes" id="UP001219567">
    <property type="component" value="Chromosome 2"/>
</dbReference>
<dbReference type="SMART" id="SM00369">
    <property type="entry name" value="LRR_TYP"/>
    <property type="match status" value="5"/>
</dbReference>
<proteinExistence type="predicted"/>